<dbReference type="EMBL" id="JBHSWA010000001">
    <property type="protein sequence ID" value="MFC6643267.1"/>
    <property type="molecule type" value="Genomic_DNA"/>
</dbReference>
<dbReference type="Proteomes" id="UP001596403">
    <property type="component" value="Unassembled WGS sequence"/>
</dbReference>
<keyword evidence="3" id="KW-1185">Reference proteome</keyword>
<evidence type="ECO:0000313" key="3">
    <source>
        <dbReference type="Proteomes" id="UP001596403"/>
    </source>
</evidence>
<accession>A0ABW1YTI0</accession>
<comment type="caution">
    <text evidence="1">The sequence shown here is derived from an EMBL/GenBank/DDBJ whole genome shotgun (WGS) entry which is preliminary data.</text>
</comment>
<dbReference type="EMBL" id="JBHSWA010000001">
    <property type="protein sequence ID" value="MFC6640414.1"/>
    <property type="molecule type" value="Genomic_DNA"/>
</dbReference>
<name>A0ABW1YTI0_9RHOB</name>
<evidence type="ECO:0000313" key="2">
    <source>
        <dbReference type="EMBL" id="MFC6643267.1"/>
    </source>
</evidence>
<protein>
    <submittedName>
        <fullName evidence="1">Uncharacterized protein</fullName>
    </submittedName>
</protein>
<evidence type="ECO:0000313" key="1">
    <source>
        <dbReference type="EMBL" id="MFC6640414.1"/>
    </source>
</evidence>
<reference evidence="3" key="2">
    <citation type="journal article" date="2019" name="Int. J. Syst. Evol. Microbiol.">
        <title>The Global Catalogue of Microorganisms (GCM) 10K type strain sequencing project: providing services to taxonomists for standard genome sequencing and annotation.</title>
        <authorList>
            <consortium name="The Broad Institute Genomics Platform"/>
            <consortium name="The Broad Institute Genome Sequencing Center for Infectious Disease"/>
            <person name="Wu L."/>
            <person name="Ma J."/>
        </authorList>
    </citation>
    <scope>NUCLEOTIDE SEQUENCE [LARGE SCALE GENOMIC DNA]</scope>
    <source>
        <strain evidence="3">NBRC 111368</strain>
    </source>
</reference>
<reference evidence="1" key="1">
    <citation type="journal article" date="2014" name="Int. J. Syst. Evol. Microbiol.">
        <title>Complete genome of a new Firmicutes species belonging to the dominant human colonic microbiota ('Ruminococcus bicirculans') reveals two chromosomes and a selective capacity to utilize plant glucans.</title>
        <authorList>
            <consortium name="NISC Comparative Sequencing Program"/>
            <person name="Wegmann U."/>
            <person name="Louis P."/>
            <person name="Goesmann A."/>
            <person name="Henrissat B."/>
            <person name="Duncan S.H."/>
            <person name="Flint H.J."/>
        </authorList>
    </citation>
    <scope>NUCLEOTIDE SEQUENCE</scope>
    <source>
        <strain evidence="1">NBRC 113428</strain>
    </source>
</reference>
<sequence>MIWQRLPIIRSFFGGPSPEVDPAGAAAADDAASLVAQRWRRAFARDPELAEDLIRQSGLMALQPIDMVDGYPQPTPIDPYRLAYDAGRRDLALLLLAQGNISHHELSQLMESLDVR</sequence>
<reference evidence="1" key="3">
    <citation type="submission" date="2024-09" db="EMBL/GenBank/DDBJ databases">
        <authorList>
            <person name="Sun Q."/>
            <person name="Mori K."/>
        </authorList>
    </citation>
    <scope>NUCLEOTIDE SEQUENCE</scope>
    <source>
        <strain evidence="1">NBRC 113428</strain>
    </source>
</reference>
<organism evidence="1 3">
    <name type="scientific">Sulfitobacter profundi</name>
    <dbReference type="NCBI Taxonomy" id="2679961"/>
    <lineage>
        <taxon>Bacteria</taxon>
        <taxon>Pseudomonadati</taxon>
        <taxon>Pseudomonadota</taxon>
        <taxon>Alphaproteobacteria</taxon>
        <taxon>Rhodobacterales</taxon>
        <taxon>Roseobacteraceae</taxon>
        <taxon>Sulfitobacter</taxon>
    </lineage>
</organism>
<dbReference type="RefSeq" id="WP_132443614.1">
    <property type="nucleotide sequence ID" value="NZ_JBHSWA010000001.1"/>
</dbReference>
<proteinExistence type="predicted"/>
<gene>
    <name evidence="1" type="ORF">ACFQAU_00295</name>
    <name evidence="2" type="ORF">ACFQAU_17800</name>
</gene>